<dbReference type="AlphaFoldDB" id="A0A401PWD6"/>
<evidence type="ECO:0000256" key="1">
    <source>
        <dbReference type="SAM" id="MobiDB-lite"/>
    </source>
</evidence>
<dbReference type="EMBL" id="BFAA01010264">
    <property type="protein sequence ID" value="GCB77441.1"/>
    <property type="molecule type" value="Genomic_DNA"/>
</dbReference>
<name>A0A401PWD6_SCYTO</name>
<sequence length="89" mass="9620">MLDNPASALTPAEKAIEDQPHSLLQSTPIIPEESTGSVQQAPVDSTAEAVSDHPVHQQLLQYIEARQQILLSNIGYCNSVLELLSNVSQ</sequence>
<gene>
    <name evidence="2" type="ORF">scyTo_0016686</name>
</gene>
<protein>
    <submittedName>
        <fullName evidence="2">Uncharacterized protein</fullName>
    </submittedName>
</protein>
<evidence type="ECO:0000313" key="3">
    <source>
        <dbReference type="Proteomes" id="UP000288216"/>
    </source>
</evidence>
<accession>A0A401PWD6</accession>
<feature type="non-terminal residue" evidence="2">
    <location>
        <position position="89"/>
    </location>
</feature>
<feature type="region of interest" description="Disordered" evidence="1">
    <location>
        <begin position="1"/>
        <end position="20"/>
    </location>
</feature>
<evidence type="ECO:0000313" key="2">
    <source>
        <dbReference type="EMBL" id="GCB77441.1"/>
    </source>
</evidence>
<comment type="caution">
    <text evidence="2">The sequence shown here is derived from an EMBL/GenBank/DDBJ whole genome shotgun (WGS) entry which is preliminary data.</text>
</comment>
<keyword evidence="3" id="KW-1185">Reference proteome</keyword>
<reference evidence="2 3" key="1">
    <citation type="journal article" date="2018" name="Nat. Ecol. Evol.">
        <title>Shark genomes provide insights into elasmobranch evolution and the origin of vertebrates.</title>
        <authorList>
            <person name="Hara Y"/>
            <person name="Yamaguchi K"/>
            <person name="Onimaru K"/>
            <person name="Kadota M"/>
            <person name="Koyanagi M"/>
            <person name="Keeley SD"/>
            <person name="Tatsumi K"/>
            <person name="Tanaka K"/>
            <person name="Motone F"/>
            <person name="Kageyama Y"/>
            <person name="Nozu R"/>
            <person name="Adachi N"/>
            <person name="Nishimura O"/>
            <person name="Nakagawa R"/>
            <person name="Tanegashima C"/>
            <person name="Kiyatake I"/>
            <person name="Matsumoto R"/>
            <person name="Murakumo K"/>
            <person name="Nishida K"/>
            <person name="Terakita A"/>
            <person name="Kuratani S"/>
            <person name="Sato K"/>
            <person name="Hyodo S Kuraku.S."/>
        </authorList>
    </citation>
    <scope>NUCLEOTIDE SEQUENCE [LARGE SCALE GENOMIC DNA]</scope>
</reference>
<organism evidence="2 3">
    <name type="scientific">Scyliorhinus torazame</name>
    <name type="common">Cloudy catshark</name>
    <name type="synonym">Catulus torazame</name>
    <dbReference type="NCBI Taxonomy" id="75743"/>
    <lineage>
        <taxon>Eukaryota</taxon>
        <taxon>Metazoa</taxon>
        <taxon>Chordata</taxon>
        <taxon>Craniata</taxon>
        <taxon>Vertebrata</taxon>
        <taxon>Chondrichthyes</taxon>
        <taxon>Elasmobranchii</taxon>
        <taxon>Galeomorphii</taxon>
        <taxon>Galeoidea</taxon>
        <taxon>Carcharhiniformes</taxon>
        <taxon>Scyliorhinidae</taxon>
        <taxon>Scyliorhinus</taxon>
    </lineage>
</organism>
<dbReference type="OMA" id="YIEARQQ"/>
<proteinExistence type="predicted"/>
<dbReference type="OrthoDB" id="10527325at2759"/>
<dbReference type="Proteomes" id="UP000288216">
    <property type="component" value="Unassembled WGS sequence"/>
</dbReference>